<dbReference type="HOGENOM" id="CLU_356831_0_0_1"/>
<dbReference type="OrthoDB" id="3264278at2759"/>
<dbReference type="STRING" id="1423351.A0A074RJ17"/>
<evidence type="ECO:0000313" key="4">
    <source>
        <dbReference type="Proteomes" id="UP000027456"/>
    </source>
</evidence>
<evidence type="ECO:0000256" key="1">
    <source>
        <dbReference type="SAM" id="MobiDB-lite"/>
    </source>
</evidence>
<proteinExistence type="predicted"/>
<feature type="domain" description="DUF6532" evidence="2">
    <location>
        <begin position="473"/>
        <end position="668"/>
    </location>
</feature>
<name>A0A074RJ17_9AGAM</name>
<feature type="region of interest" description="Disordered" evidence="1">
    <location>
        <begin position="721"/>
        <end position="786"/>
    </location>
</feature>
<feature type="compositionally biased region" description="Basic and acidic residues" evidence="1">
    <location>
        <begin position="29"/>
        <end position="41"/>
    </location>
</feature>
<organism evidence="3 4">
    <name type="scientific">Rhizoctonia solani 123E</name>
    <dbReference type="NCBI Taxonomy" id="1423351"/>
    <lineage>
        <taxon>Eukaryota</taxon>
        <taxon>Fungi</taxon>
        <taxon>Dikarya</taxon>
        <taxon>Basidiomycota</taxon>
        <taxon>Agaricomycotina</taxon>
        <taxon>Agaricomycetes</taxon>
        <taxon>Cantharellales</taxon>
        <taxon>Ceratobasidiaceae</taxon>
        <taxon>Rhizoctonia</taxon>
    </lineage>
</organism>
<feature type="compositionally biased region" description="Polar residues" evidence="1">
    <location>
        <begin position="340"/>
        <end position="370"/>
    </location>
</feature>
<evidence type="ECO:0000259" key="2">
    <source>
        <dbReference type="Pfam" id="PF20149"/>
    </source>
</evidence>
<sequence>MPVDTSPKLSYPSSGSETPTSTPKAQDTPTKRVLPERERRIPQKAQTFMALLANSVKARANREAGQKRKVEAQARRNSKQPAPIDTPNKRRKAESSQEINESILSKSFNDLTTDSDRMKWYQAAIRRRDGRDVDIAGLELTELKEMFDDPEAAHEAIEEAKDSDDDMMSVEAVATTDEEVPPEPPITPRTSTIPRLTPLSRVDSSDHTTIMPGVQPNDKRGRDETGKRRPLSPSGEIMKPVDKGKHKAGNRSVSGAQHRPKDAALPTRFQGPSLVISHDPPEITTTSTNPEPHRSNAPPSAHASTTRPSLATLAKPPTATPANSSSATLSSSHTVASAKASVSTPANNALPTTPASNATGLSTRVSSVSNPRPKRQMQPASGSASKLLKIRKTRSAKHLKSRHKGRKRGIPSQDGATRVERTDDEEGVETQSQEVWDDDGISMRELAKLKRFGHLRWLVKAVSLRVKIRALKENPYADFTRRYSAPDENGHMHPDGYILDNWLAEEWRTAWRKVHPRDPVPRMEQKHVKWLYDRFSKLRNDAKAAVAPKIGETYGLDRNNTPEENKANLNRLGVDGFLSPTLTQNDPLAFRHPIFEKAILQAYFARVGLSFGYKHAKAFQPIPQPVYALLATMIHVLIHEFKTGDQVSSTLNAEDQLPWFNMFTEIIENIEENNYQSFENYRMRTFDRCYGISYKKPPHQIPVPPRDFGPDTQDVYVSQVHLPDTDSDNEMTIKPRHTTRLSRVPHSTGPSSRSSSPQHNMMSSRDASVAGDSGGSNHPVEETDSD</sequence>
<dbReference type="Proteomes" id="UP000027456">
    <property type="component" value="Unassembled WGS sequence"/>
</dbReference>
<feature type="region of interest" description="Disordered" evidence="1">
    <location>
        <begin position="58"/>
        <end position="101"/>
    </location>
</feature>
<feature type="region of interest" description="Disordered" evidence="1">
    <location>
        <begin position="1"/>
        <end position="45"/>
    </location>
</feature>
<feature type="compositionally biased region" description="Basic and acidic residues" evidence="1">
    <location>
        <begin position="60"/>
        <end position="74"/>
    </location>
</feature>
<comment type="caution">
    <text evidence="3">The sequence shown here is derived from an EMBL/GenBank/DDBJ whole genome shotgun (WGS) entry which is preliminary data.</text>
</comment>
<accession>A0A074RJ17</accession>
<gene>
    <name evidence="3" type="ORF">V565_281620</name>
</gene>
<evidence type="ECO:0000313" key="3">
    <source>
        <dbReference type="EMBL" id="KEP45370.1"/>
    </source>
</evidence>
<feature type="compositionally biased region" description="Low complexity" evidence="1">
    <location>
        <begin position="10"/>
        <end position="23"/>
    </location>
</feature>
<protein>
    <recommendedName>
        <fullName evidence="2">DUF6532 domain-containing protein</fullName>
    </recommendedName>
</protein>
<feature type="compositionally biased region" description="Low complexity" evidence="1">
    <location>
        <begin position="308"/>
        <end position="338"/>
    </location>
</feature>
<dbReference type="EMBL" id="AZST01001888">
    <property type="protein sequence ID" value="KEP45370.1"/>
    <property type="molecule type" value="Genomic_DNA"/>
</dbReference>
<reference evidence="3 4" key="1">
    <citation type="submission" date="2013-12" db="EMBL/GenBank/DDBJ databases">
        <authorList>
            <person name="Cubeta M."/>
            <person name="Pakala S."/>
            <person name="Fedorova N."/>
            <person name="Thomas E."/>
            <person name="Dean R."/>
            <person name="Jabaji S."/>
            <person name="Neate S."/>
            <person name="Toda T."/>
            <person name="Tavantzis S."/>
            <person name="Vilgalys R."/>
            <person name="Bharathan N."/>
            <person name="Pakala S."/>
            <person name="Losada L.S."/>
            <person name="Zafar N."/>
            <person name="Nierman W."/>
        </authorList>
    </citation>
    <scope>NUCLEOTIDE SEQUENCE [LARGE SCALE GENOMIC DNA]</scope>
    <source>
        <strain evidence="3 4">123E</strain>
    </source>
</reference>
<feature type="compositionally biased region" description="Low complexity" evidence="1">
    <location>
        <begin position="188"/>
        <end position="199"/>
    </location>
</feature>
<feature type="compositionally biased region" description="Low complexity" evidence="1">
    <location>
        <begin position="746"/>
        <end position="765"/>
    </location>
</feature>
<dbReference type="AlphaFoldDB" id="A0A074RJ17"/>
<feature type="compositionally biased region" description="Basic and acidic residues" evidence="1">
    <location>
        <begin position="217"/>
        <end position="227"/>
    </location>
</feature>
<dbReference type="InterPro" id="IPR045341">
    <property type="entry name" value="DUF6532"/>
</dbReference>
<keyword evidence="4" id="KW-1185">Reference proteome</keyword>
<dbReference type="Pfam" id="PF20149">
    <property type="entry name" value="DUF6532"/>
    <property type="match status" value="1"/>
</dbReference>
<feature type="compositionally biased region" description="Basic residues" evidence="1">
    <location>
        <begin position="388"/>
        <end position="409"/>
    </location>
</feature>
<feature type="region of interest" description="Disordered" evidence="1">
    <location>
        <begin position="175"/>
        <end position="434"/>
    </location>
</feature>